<accession>A0A139ISD5</accession>
<gene>
    <name evidence="1" type="ORF">AC579_5756</name>
</gene>
<dbReference type="EMBL" id="LFZO01000020">
    <property type="protein sequence ID" value="KXT17454.1"/>
    <property type="molecule type" value="Genomic_DNA"/>
</dbReference>
<dbReference type="OrthoDB" id="3254104at2759"/>
<comment type="caution">
    <text evidence="1">The sequence shown here is derived from an EMBL/GenBank/DDBJ whole genome shotgun (WGS) entry which is preliminary data.</text>
</comment>
<sequence>MVRVTEQSPRGQDARSTPRRRRCWQCRCRSNVDVTGCLNNRARWAGALASTSKRTGYEVTVIVYEGLDSNATDLGTLLTQADHNAQLGKHTICIVENISPEFVGGLGVAWDIPRDFFVRHATNPTGALWESVMGRQARDRVEEISTADWDDDLQNQISQRVTARHFHVEDIFEHLHRDEHLGAADGFRRCFQHDAHYGWQANTQISCYRVSAFL</sequence>
<proteinExistence type="predicted"/>
<keyword evidence="2" id="KW-1185">Reference proteome</keyword>
<dbReference type="Proteomes" id="UP000073492">
    <property type="component" value="Unassembled WGS sequence"/>
</dbReference>
<protein>
    <submittedName>
        <fullName evidence="1">Uncharacterized protein</fullName>
    </submittedName>
</protein>
<evidence type="ECO:0000313" key="1">
    <source>
        <dbReference type="EMBL" id="KXT17454.1"/>
    </source>
</evidence>
<organism evidence="1 2">
    <name type="scientific">Pseudocercospora musae</name>
    <dbReference type="NCBI Taxonomy" id="113226"/>
    <lineage>
        <taxon>Eukaryota</taxon>
        <taxon>Fungi</taxon>
        <taxon>Dikarya</taxon>
        <taxon>Ascomycota</taxon>
        <taxon>Pezizomycotina</taxon>
        <taxon>Dothideomycetes</taxon>
        <taxon>Dothideomycetidae</taxon>
        <taxon>Mycosphaerellales</taxon>
        <taxon>Mycosphaerellaceae</taxon>
        <taxon>Pseudocercospora</taxon>
    </lineage>
</organism>
<dbReference type="AlphaFoldDB" id="A0A139ISD5"/>
<reference evidence="1 2" key="1">
    <citation type="submission" date="2015-07" db="EMBL/GenBank/DDBJ databases">
        <title>Comparative genomics of the Sigatoka disease complex on banana suggests a link between parallel evolutionary changes in Pseudocercospora fijiensis and Pseudocercospora eumusae and increased virulence on the banana host.</title>
        <authorList>
            <person name="Chang T.-C."/>
            <person name="Salvucci A."/>
            <person name="Crous P.W."/>
            <person name="Stergiopoulos I."/>
        </authorList>
    </citation>
    <scope>NUCLEOTIDE SEQUENCE [LARGE SCALE GENOMIC DNA]</scope>
    <source>
        <strain evidence="1 2">CBS 116634</strain>
    </source>
</reference>
<evidence type="ECO:0000313" key="2">
    <source>
        <dbReference type="Proteomes" id="UP000073492"/>
    </source>
</evidence>
<name>A0A139ISD5_9PEZI</name>